<dbReference type="OrthoDB" id="36296at2"/>
<dbReference type="RefSeq" id="WP_031503766.1">
    <property type="nucleotide sequence ID" value="NC_022795.1"/>
</dbReference>
<dbReference type="KEGG" id="phy:AJ81_02500"/>
<sequence length="539" mass="59598">MRKITAVLILSMCMMIFSFNIRIDPILISKVVGQGEKTSASIFIENADEFETINFEVSIMDIVQNREGGYVVAPAGSTDYSAAKWTKVTPAKFSVQPKRSAKVDVEINVPRGVIGGRYAAVVLKIVTKKEELTGMEEATGFGVLLDYQIASFIELNIDSLRKRPELYVTGLSLRKISEIPSLAEVQNIIGPNANVFAVTVLNKGNVHVQAHGELTIKTKDNRTLAKFPMGSGNILPGAEVELRSITTRQFPEGSYIARAVVNYGGYRPAILEAELNIVKDEAVSKTQKQSEAPLIFVEPGNIELKCLPGAFRSTTVEIFNRGNQTVNISASVYPLVYDLEGELVPTETRGQAPSWIEISPTSFQLKPNQSRKLRISVRPSEDVKGGQYFDLSFVATAEDLKSEQGANLLVFVGKDEEMIQRASMQFTKVVPTEEGLEVDLVVNNEGNMHFSPSISVGLERIIPEREEGGIVYPESSERIVSASYKADNPMLPGTQRLFMVGLNVDLKSGEYVLIARLDLQNMEQVMIRERIRIERGEEQ</sequence>
<name>A0A0X1KPU7_9THEM</name>
<gene>
    <name evidence="1" type="ORF">AJ81_02500</name>
</gene>
<dbReference type="InterPro" id="IPR013783">
    <property type="entry name" value="Ig-like_fold"/>
</dbReference>
<dbReference type="PATRIC" id="fig|1123384.7.peg.494"/>
<protein>
    <submittedName>
        <fullName evidence="1">Uncharacterized protein</fullName>
    </submittedName>
</protein>
<dbReference type="STRING" id="1123384.AJ81_02500"/>
<reference evidence="1 2" key="1">
    <citation type="submission" date="2014-01" db="EMBL/GenBank/DDBJ databases">
        <title>Genome sequencing of Thermotog hypogea.</title>
        <authorList>
            <person name="Zhang X."/>
            <person name="Alvare G."/>
            <person name="Fristensky B."/>
            <person name="Chen L."/>
            <person name="Suen T."/>
            <person name="Chen Q."/>
            <person name="Ma K."/>
        </authorList>
    </citation>
    <scope>NUCLEOTIDE SEQUENCE [LARGE SCALE GENOMIC DNA]</scope>
    <source>
        <strain evidence="1 2">DSM 11164</strain>
    </source>
</reference>
<dbReference type="Proteomes" id="UP000077469">
    <property type="component" value="Chromosome"/>
</dbReference>
<proteinExistence type="predicted"/>
<dbReference type="EMBL" id="CP007141">
    <property type="protein sequence ID" value="AJC73261.1"/>
    <property type="molecule type" value="Genomic_DNA"/>
</dbReference>
<dbReference type="Gene3D" id="2.60.40.10">
    <property type="entry name" value="Immunoglobulins"/>
    <property type="match status" value="1"/>
</dbReference>
<organism evidence="1 2">
    <name type="scientific">Pseudothermotoga hypogea DSM 11164 = NBRC 106472</name>
    <dbReference type="NCBI Taxonomy" id="1123384"/>
    <lineage>
        <taxon>Bacteria</taxon>
        <taxon>Thermotogati</taxon>
        <taxon>Thermotogota</taxon>
        <taxon>Thermotogae</taxon>
        <taxon>Thermotogales</taxon>
        <taxon>Thermotogaceae</taxon>
        <taxon>Pseudothermotoga</taxon>
    </lineage>
</organism>
<keyword evidence="2" id="KW-1185">Reference proteome</keyword>
<evidence type="ECO:0000313" key="1">
    <source>
        <dbReference type="EMBL" id="AJC73261.1"/>
    </source>
</evidence>
<dbReference type="PaxDb" id="1123384-AJ81_02500"/>
<evidence type="ECO:0000313" key="2">
    <source>
        <dbReference type="Proteomes" id="UP000077469"/>
    </source>
</evidence>
<dbReference type="AlphaFoldDB" id="A0A0X1KPU7"/>
<accession>A0A0X1KPU7</accession>